<organism evidence="2">
    <name type="scientific">Tanacetum cinerariifolium</name>
    <name type="common">Dalmatian daisy</name>
    <name type="synonym">Chrysanthemum cinerariifolium</name>
    <dbReference type="NCBI Taxonomy" id="118510"/>
    <lineage>
        <taxon>Eukaryota</taxon>
        <taxon>Viridiplantae</taxon>
        <taxon>Streptophyta</taxon>
        <taxon>Embryophyta</taxon>
        <taxon>Tracheophyta</taxon>
        <taxon>Spermatophyta</taxon>
        <taxon>Magnoliopsida</taxon>
        <taxon>eudicotyledons</taxon>
        <taxon>Gunneridae</taxon>
        <taxon>Pentapetalae</taxon>
        <taxon>asterids</taxon>
        <taxon>campanulids</taxon>
        <taxon>Asterales</taxon>
        <taxon>Asteraceae</taxon>
        <taxon>Asteroideae</taxon>
        <taxon>Anthemideae</taxon>
        <taxon>Anthemidinae</taxon>
        <taxon>Tanacetum</taxon>
    </lineage>
</organism>
<gene>
    <name evidence="2" type="ORF">Tci_033027</name>
</gene>
<evidence type="ECO:0000313" key="2">
    <source>
        <dbReference type="EMBL" id="GEU61049.1"/>
    </source>
</evidence>
<accession>A0A6L2LJ13</accession>
<keyword evidence="1" id="KW-0175">Coiled coil</keyword>
<comment type="caution">
    <text evidence="2">The sequence shown here is derived from an EMBL/GenBank/DDBJ whole genome shotgun (WGS) entry which is preliminary data.</text>
</comment>
<feature type="coiled-coil region" evidence="1">
    <location>
        <begin position="96"/>
        <end position="158"/>
    </location>
</feature>
<dbReference type="EMBL" id="BKCJ010004440">
    <property type="protein sequence ID" value="GEU61049.1"/>
    <property type="molecule type" value="Genomic_DNA"/>
</dbReference>
<name>A0A6L2LJ13_TANCI</name>
<reference evidence="2" key="1">
    <citation type="journal article" date="2019" name="Sci. Rep.">
        <title>Draft genome of Tanacetum cinerariifolium, the natural source of mosquito coil.</title>
        <authorList>
            <person name="Yamashiro T."/>
            <person name="Shiraishi A."/>
            <person name="Satake H."/>
            <person name="Nakayama K."/>
        </authorList>
    </citation>
    <scope>NUCLEOTIDE SEQUENCE</scope>
</reference>
<protein>
    <submittedName>
        <fullName evidence="2">Uncharacterized protein</fullName>
    </submittedName>
</protein>
<evidence type="ECO:0000256" key="1">
    <source>
        <dbReference type="SAM" id="Coils"/>
    </source>
</evidence>
<proteinExistence type="predicted"/>
<sequence length="248" mass="27678">MAFVSSSNNNSTNGTVNIAQAVNTAFGISTIGTQVNTTNLDNLSDAVICAFLASQPNWSDQAEEGPNYTLMAYTSTSSDSKVSNDSTCSKSYLEYVKLLKSQNEQLLKDLKKSELMVLGYKIAIKELRRKLEVALKEIEEIQLTVEKLENASKSLNKLIDYQIVDNCKKGLEYESYNALSPPYTGNFMPLKPNLSYIKIDEFVVKPIVKNKSSKEETKAIRKNLDAPIVEDWVLDDEEENVTQPKIAI</sequence>
<dbReference type="AlphaFoldDB" id="A0A6L2LJ13"/>